<keyword evidence="3" id="KW-1185">Reference proteome</keyword>
<sequence length="194" mass="22881">MNDGLLRFWMIYDFIYQHLTRIEYVDKENGNIFRVVFCKYRGPKLVTHDGVEINNGDPIVKLHIYNYKLTKMLKGIDNDIKLGLTALKIVKNSLPGLARYVEQHPKGENVKAIIGTTILHRGVSKLGFDVEYVPNKLRYKIKNKYLIFLLSLIHPDGRKRIKRRQEELTLKRVYISKEHLLNLYFHSKQLEEQV</sequence>
<dbReference type="Pfam" id="PF22790">
    <property type="entry name" value="YkoP"/>
    <property type="match status" value="1"/>
</dbReference>
<dbReference type="EMBL" id="MIJF01000018">
    <property type="protein sequence ID" value="OEF99604.1"/>
    <property type="molecule type" value="Genomic_DNA"/>
</dbReference>
<feature type="domain" description="YkoP-like" evidence="1">
    <location>
        <begin position="4"/>
        <end position="184"/>
    </location>
</feature>
<accession>A0A1D2YV70</accession>
<gene>
    <name evidence="2" type="ORF">BHF71_08250</name>
</gene>
<dbReference type="STRING" id="337097.BHF71_08250"/>
<reference evidence="2 3" key="1">
    <citation type="submission" date="2016-09" db="EMBL/GenBank/DDBJ databases">
        <title>Draft genome sequence for the type strain of Vulcanibacillus modesticaldus BR, a strictly anaerobic, moderately thermophilic, and nitrate-reducing bacterium from deep sea-hydrothermal vents of the Mid-Atlantic Ridge.</title>
        <authorList>
            <person name="Abin C.A."/>
            <person name="Hollibaugh J.T."/>
        </authorList>
    </citation>
    <scope>NUCLEOTIDE SEQUENCE [LARGE SCALE GENOMIC DNA]</scope>
    <source>
        <strain evidence="2 3">BR</strain>
    </source>
</reference>
<evidence type="ECO:0000313" key="2">
    <source>
        <dbReference type="EMBL" id="OEF99604.1"/>
    </source>
</evidence>
<dbReference type="Proteomes" id="UP000243739">
    <property type="component" value="Unassembled WGS sequence"/>
</dbReference>
<dbReference type="OrthoDB" id="1951946at2"/>
<proteinExistence type="predicted"/>
<evidence type="ECO:0000313" key="3">
    <source>
        <dbReference type="Proteomes" id="UP000243739"/>
    </source>
</evidence>
<protein>
    <recommendedName>
        <fullName evidence="1">YkoP-like domain-containing protein</fullName>
    </recommendedName>
</protein>
<comment type="caution">
    <text evidence="2">The sequence shown here is derived from an EMBL/GenBank/DDBJ whole genome shotgun (WGS) entry which is preliminary data.</text>
</comment>
<name>A0A1D2YV70_9BACI</name>
<dbReference type="RefSeq" id="WP_069656526.1">
    <property type="nucleotide sequence ID" value="NZ_MIJF01000018.1"/>
</dbReference>
<dbReference type="InterPro" id="IPR054467">
    <property type="entry name" value="YkoP-like_dom"/>
</dbReference>
<dbReference type="AlphaFoldDB" id="A0A1D2YV70"/>
<organism evidence="2 3">
    <name type="scientific">Vulcanibacillus modesticaldus</name>
    <dbReference type="NCBI Taxonomy" id="337097"/>
    <lineage>
        <taxon>Bacteria</taxon>
        <taxon>Bacillati</taxon>
        <taxon>Bacillota</taxon>
        <taxon>Bacilli</taxon>
        <taxon>Bacillales</taxon>
        <taxon>Bacillaceae</taxon>
        <taxon>Vulcanibacillus</taxon>
    </lineage>
</organism>
<evidence type="ECO:0000259" key="1">
    <source>
        <dbReference type="Pfam" id="PF22790"/>
    </source>
</evidence>